<name>A0A1G7CNX3_9PROT</name>
<feature type="region of interest" description="Disordered" evidence="3">
    <location>
        <begin position="1"/>
        <end position="23"/>
    </location>
</feature>
<accession>A0A1G7CNX3</accession>
<keyword evidence="2" id="KW-0535">Nitrogen fixation</keyword>
<dbReference type="InterPro" id="IPR007415">
    <property type="entry name" value="Nitrogenase_MoFe_mat_NifZ"/>
</dbReference>
<evidence type="ECO:0000313" key="4">
    <source>
        <dbReference type="EMBL" id="SDE40366.1"/>
    </source>
</evidence>
<comment type="similarity">
    <text evidence="1">Belongs to the NifZ family.</text>
</comment>
<dbReference type="Pfam" id="PF04319">
    <property type="entry name" value="NifZ"/>
    <property type="match status" value="1"/>
</dbReference>
<sequence length="107" mass="11578">MAETTEQPSGGDDGLVEIDQPPVFEPGTKVRARARVRDDGTTAGARIGDVLVEVGDVGYVRSVGAFLQRHWIYDVDFVRTLRVVGMRAHELESAEGDPPPAQEDTAT</sequence>
<proteinExistence type="inferred from homology"/>
<keyword evidence="5" id="KW-1185">Reference proteome</keyword>
<reference evidence="4 5" key="1">
    <citation type="submission" date="2016-10" db="EMBL/GenBank/DDBJ databases">
        <authorList>
            <person name="de Groot N.N."/>
        </authorList>
    </citation>
    <scope>NUCLEOTIDE SEQUENCE [LARGE SCALE GENOMIC DNA]</scope>
    <source>
        <strain evidence="4 5">ATCC 700224</strain>
    </source>
</reference>
<dbReference type="RefSeq" id="WP_092785680.1">
    <property type="nucleotide sequence ID" value="NZ_FNAP01000006.1"/>
</dbReference>
<evidence type="ECO:0000256" key="2">
    <source>
        <dbReference type="ARBA" id="ARBA00023231"/>
    </source>
</evidence>
<dbReference type="STRING" id="69960.SAMN05421720_106137"/>
<dbReference type="AlphaFoldDB" id="A0A1G7CNX3"/>
<dbReference type="Proteomes" id="UP000199412">
    <property type="component" value="Unassembled WGS sequence"/>
</dbReference>
<dbReference type="GO" id="GO:0009399">
    <property type="term" value="P:nitrogen fixation"/>
    <property type="evidence" value="ECO:0007669"/>
    <property type="project" value="InterPro"/>
</dbReference>
<evidence type="ECO:0000313" key="5">
    <source>
        <dbReference type="Proteomes" id="UP000199412"/>
    </source>
</evidence>
<protein>
    <submittedName>
        <fullName evidence="4">Nitrogen fixation protein NifZ</fullName>
    </submittedName>
</protein>
<gene>
    <name evidence="4" type="ORF">SAMN05421720_106137</name>
</gene>
<dbReference type="OrthoDB" id="9801083at2"/>
<dbReference type="EMBL" id="FNAP01000006">
    <property type="protein sequence ID" value="SDE40366.1"/>
    <property type="molecule type" value="Genomic_DNA"/>
</dbReference>
<evidence type="ECO:0000256" key="3">
    <source>
        <dbReference type="SAM" id="MobiDB-lite"/>
    </source>
</evidence>
<evidence type="ECO:0000256" key="1">
    <source>
        <dbReference type="ARBA" id="ARBA00008027"/>
    </source>
</evidence>
<organism evidence="4 5">
    <name type="scientific">Rhodospira trueperi</name>
    <dbReference type="NCBI Taxonomy" id="69960"/>
    <lineage>
        <taxon>Bacteria</taxon>
        <taxon>Pseudomonadati</taxon>
        <taxon>Pseudomonadota</taxon>
        <taxon>Alphaproteobacteria</taxon>
        <taxon>Rhodospirillales</taxon>
        <taxon>Rhodospirillaceae</taxon>
        <taxon>Rhodospira</taxon>
    </lineage>
</organism>